<gene>
    <name evidence="11" type="ORF">OS493_035488</name>
</gene>
<keyword evidence="12" id="KW-1185">Reference proteome</keyword>
<evidence type="ECO:0000256" key="6">
    <source>
        <dbReference type="ARBA" id="ARBA00022968"/>
    </source>
</evidence>
<keyword evidence="8 10" id="KW-0333">Golgi apparatus</keyword>
<dbReference type="PANTHER" id="PTHR11214:SF376">
    <property type="entry name" value="HEXOSYLTRANSFERASE"/>
    <property type="match status" value="1"/>
</dbReference>
<dbReference type="Gene3D" id="3.90.550.50">
    <property type="match status" value="1"/>
</dbReference>
<proteinExistence type="inferred from homology"/>
<dbReference type="EC" id="2.4.1.-" evidence="10"/>
<evidence type="ECO:0000256" key="1">
    <source>
        <dbReference type="ARBA" id="ARBA00004323"/>
    </source>
</evidence>
<evidence type="ECO:0000256" key="2">
    <source>
        <dbReference type="ARBA" id="ARBA00008661"/>
    </source>
</evidence>
<protein>
    <recommendedName>
        <fullName evidence="10">Hexosyltransferase</fullName>
        <ecNumber evidence="10">2.4.1.-</ecNumber>
    </recommendedName>
</protein>
<dbReference type="GO" id="GO:0000139">
    <property type="term" value="C:Golgi membrane"/>
    <property type="evidence" value="ECO:0007669"/>
    <property type="project" value="UniProtKB-SubCell"/>
</dbReference>
<dbReference type="EMBL" id="MU826879">
    <property type="protein sequence ID" value="KAJ7369915.1"/>
    <property type="molecule type" value="Genomic_DNA"/>
</dbReference>
<keyword evidence="6" id="KW-0735">Signal-anchor</keyword>
<reference evidence="11" key="1">
    <citation type="submission" date="2023-01" db="EMBL/GenBank/DDBJ databases">
        <title>Genome assembly of the deep-sea coral Lophelia pertusa.</title>
        <authorList>
            <person name="Herrera S."/>
            <person name="Cordes E."/>
        </authorList>
    </citation>
    <scope>NUCLEOTIDE SEQUENCE</scope>
    <source>
        <strain evidence="11">USNM1676648</strain>
        <tissue evidence="11">Polyp</tissue>
    </source>
</reference>
<keyword evidence="3 10" id="KW-0328">Glycosyltransferase</keyword>
<keyword evidence="7" id="KW-1133">Transmembrane helix</keyword>
<evidence type="ECO:0000256" key="8">
    <source>
        <dbReference type="ARBA" id="ARBA00023034"/>
    </source>
</evidence>
<evidence type="ECO:0000256" key="7">
    <source>
        <dbReference type="ARBA" id="ARBA00022989"/>
    </source>
</evidence>
<sequence>MKAYRYMHMRKTGLRTWKKTCNWITPTGIMRWRSGKSFVISVASFTVGCVFALFLCSSNYSTVDRSSSAPNQAIENANDAETAQQIAAEPVVEIVTTLAPITAPKPTLPPYPPLLHGKPVVLTPSSCNEDAFLIIIVVSSSKNFEARKAIRSSWGKSISEVKRFNSNSSHESFQVFFVVGCDEVTDERVEREARSYGDILRGNFLDTYVQNELHTVKTLLGLKWATSICNPQYILKVNSDSFVNVHETIKWLYSIGDSSEPVFKHKEGLYTGYCHSGGARAVRNPQSPYFISEDQWSDDLIPVYVSGVGIVLSRDVGEKMVRFAREMKMIHIDDVYLGVMAKSLGIGWVDESSRFDIAYTTMLTECADLHFCVLGSVPSKDMFYLSQNVEHLSDICTNQEPQRDLPVNLMYV</sequence>
<dbReference type="InterPro" id="IPR002659">
    <property type="entry name" value="Glyco_trans_31"/>
</dbReference>
<dbReference type="OrthoDB" id="2139606at2759"/>
<dbReference type="AlphaFoldDB" id="A0A9X0CNK1"/>
<dbReference type="Pfam" id="PF01762">
    <property type="entry name" value="Galactosyl_T"/>
    <property type="match status" value="1"/>
</dbReference>
<comment type="caution">
    <text evidence="11">The sequence shown here is derived from an EMBL/GenBank/DDBJ whole genome shotgun (WGS) entry which is preliminary data.</text>
</comment>
<keyword evidence="9" id="KW-0472">Membrane</keyword>
<evidence type="ECO:0000256" key="5">
    <source>
        <dbReference type="ARBA" id="ARBA00022692"/>
    </source>
</evidence>
<comment type="similarity">
    <text evidence="2 10">Belongs to the glycosyltransferase 31 family.</text>
</comment>
<evidence type="ECO:0000256" key="4">
    <source>
        <dbReference type="ARBA" id="ARBA00022679"/>
    </source>
</evidence>
<evidence type="ECO:0000256" key="9">
    <source>
        <dbReference type="ARBA" id="ARBA00023136"/>
    </source>
</evidence>
<accession>A0A9X0CNK1</accession>
<dbReference type="GO" id="GO:0006493">
    <property type="term" value="P:protein O-linked glycosylation"/>
    <property type="evidence" value="ECO:0007669"/>
    <property type="project" value="TreeGrafter"/>
</dbReference>
<evidence type="ECO:0000313" key="12">
    <source>
        <dbReference type="Proteomes" id="UP001163046"/>
    </source>
</evidence>
<keyword evidence="5" id="KW-0812">Transmembrane</keyword>
<organism evidence="11 12">
    <name type="scientific">Desmophyllum pertusum</name>
    <dbReference type="NCBI Taxonomy" id="174260"/>
    <lineage>
        <taxon>Eukaryota</taxon>
        <taxon>Metazoa</taxon>
        <taxon>Cnidaria</taxon>
        <taxon>Anthozoa</taxon>
        <taxon>Hexacorallia</taxon>
        <taxon>Scleractinia</taxon>
        <taxon>Caryophylliina</taxon>
        <taxon>Caryophylliidae</taxon>
        <taxon>Desmophyllum</taxon>
    </lineage>
</organism>
<comment type="subcellular location">
    <subcellularLocation>
        <location evidence="1 10">Golgi apparatus membrane</location>
        <topology evidence="1 10">Single-pass type II membrane protein</topology>
    </subcellularLocation>
</comment>
<dbReference type="PANTHER" id="PTHR11214">
    <property type="entry name" value="BETA-1,3-N-ACETYLGLUCOSAMINYLTRANSFERASE"/>
    <property type="match status" value="1"/>
</dbReference>
<evidence type="ECO:0000313" key="11">
    <source>
        <dbReference type="EMBL" id="KAJ7369915.1"/>
    </source>
</evidence>
<keyword evidence="4" id="KW-0808">Transferase</keyword>
<dbReference type="Proteomes" id="UP001163046">
    <property type="component" value="Unassembled WGS sequence"/>
</dbReference>
<evidence type="ECO:0000256" key="10">
    <source>
        <dbReference type="RuleBase" id="RU363063"/>
    </source>
</evidence>
<dbReference type="GO" id="GO:0016758">
    <property type="term" value="F:hexosyltransferase activity"/>
    <property type="evidence" value="ECO:0007669"/>
    <property type="project" value="InterPro"/>
</dbReference>
<name>A0A9X0CNK1_9CNID</name>
<evidence type="ECO:0000256" key="3">
    <source>
        <dbReference type="ARBA" id="ARBA00022676"/>
    </source>
</evidence>